<evidence type="ECO:0000256" key="1">
    <source>
        <dbReference type="ARBA" id="ARBA00009018"/>
    </source>
</evidence>
<keyword evidence="6 8" id="KW-0067">ATP-binding</keyword>
<dbReference type="RefSeq" id="WP_068722666.1">
    <property type="nucleotide sequence ID" value="NZ_LSKU01000001.1"/>
</dbReference>
<dbReference type="PANTHER" id="PTHR10695">
    <property type="entry name" value="DEPHOSPHO-COA KINASE-RELATED"/>
    <property type="match status" value="1"/>
</dbReference>
<keyword evidence="5 8" id="KW-0418">Kinase</keyword>
<comment type="catalytic activity">
    <reaction evidence="8">
        <text>3'-dephospho-CoA + ATP = ADP + CoA + H(+)</text>
        <dbReference type="Rhea" id="RHEA:18245"/>
        <dbReference type="ChEBI" id="CHEBI:15378"/>
        <dbReference type="ChEBI" id="CHEBI:30616"/>
        <dbReference type="ChEBI" id="CHEBI:57287"/>
        <dbReference type="ChEBI" id="CHEBI:57328"/>
        <dbReference type="ChEBI" id="CHEBI:456216"/>
        <dbReference type="EC" id="2.7.1.24"/>
    </reaction>
</comment>
<name>A0A135L1L0_9BACI</name>
<evidence type="ECO:0000256" key="8">
    <source>
        <dbReference type="HAMAP-Rule" id="MF_00376"/>
    </source>
</evidence>
<evidence type="ECO:0000313" key="10">
    <source>
        <dbReference type="EMBL" id="KXG42840.1"/>
    </source>
</evidence>
<proteinExistence type="inferred from homology"/>
<dbReference type="EMBL" id="LSKU01000001">
    <property type="protein sequence ID" value="KXG42840.1"/>
    <property type="molecule type" value="Genomic_DNA"/>
</dbReference>
<dbReference type="Pfam" id="PF01121">
    <property type="entry name" value="CoaE"/>
    <property type="match status" value="1"/>
</dbReference>
<comment type="similarity">
    <text evidence="1 8">Belongs to the CoaE family.</text>
</comment>
<dbReference type="GO" id="GO:0004140">
    <property type="term" value="F:dephospho-CoA kinase activity"/>
    <property type="evidence" value="ECO:0007669"/>
    <property type="project" value="UniProtKB-UniRule"/>
</dbReference>
<dbReference type="OrthoDB" id="9812943at2"/>
<dbReference type="NCBIfam" id="TIGR00152">
    <property type="entry name" value="dephospho-CoA kinase"/>
    <property type="match status" value="1"/>
</dbReference>
<evidence type="ECO:0000256" key="9">
    <source>
        <dbReference type="NCBIfam" id="TIGR00152"/>
    </source>
</evidence>
<keyword evidence="4 8" id="KW-0547">Nucleotide-binding</keyword>
<reference evidence="10 11" key="1">
    <citation type="submission" date="2016-02" db="EMBL/GenBank/DDBJ databases">
        <title>Draft Genome for Tepidibacillus decaturensis nov. sp. Strain Z9, an Anaerobic, Moderately Thermophilic and Heterotrophic Bacterium from Deep Subsurface of the Illinois Basin, USA.</title>
        <authorList>
            <person name="Dong Y."/>
            <person name="Chang J.Y."/>
            <person name="Sanford R."/>
            <person name="Fouke B.W."/>
        </authorList>
    </citation>
    <scope>NUCLEOTIDE SEQUENCE [LARGE SCALE GENOMIC DNA]</scope>
    <source>
        <strain evidence="10 11">Z9</strain>
    </source>
</reference>
<evidence type="ECO:0000256" key="7">
    <source>
        <dbReference type="ARBA" id="ARBA00022993"/>
    </source>
</evidence>
<dbReference type="Gene3D" id="3.40.50.300">
    <property type="entry name" value="P-loop containing nucleotide triphosphate hydrolases"/>
    <property type="match status" value="1"/>
</dbReference>
<feature type="binding site" evidence="8">
    <location>
        <begin position="10"/>
        <end position="15"/>
    </location>
    <ligand>
        <name>ATP</name>
        <dbReference type="ChEBI" id="CHEBI:30616"/>
    </ligand>
</feature>
<protein>
    <recommendedName>
        <fullName evidence="8 9">Dephospho-CoA kinase</fullName>
        <ecNumber evidence="8 9">2.7.1.24</ecNumber>
    </recommendedName>
    <alternativeName>
        <fullName evidence="8">Dephosphocoenzyme A kinase</fullName>
    </alternativeName>
</protein>
<evidence type="ECO:0000256" key="3">
    <source>
        <dbReference type="ARBA" id="ARBA00022679"/>
    </source>
</evidence>
<dbReference type="SUPFAM" id="SSF52540">
    <property type="entry name" value="P-loop containing nucleoside triphosphate hydrolases"/>
    <property type="match status" value="1"/>
</dbReference>
<keyword evidence="7 8" id="KW-0173">Coenzyme A biosynthesis</keyword>
<sequence length="198" mass="22614">MLIGLTGGIGSGKSTVSKLFAKYGIPVIDVDQIAREIVKPGEEAWQMIIDHFGSEILLPDQTIDRKKLGKIIFNDSQKREILNEITHPIIFASLVKRAKELQTKYDHVIVDIPLLFESKRERLFDLIVVVYVDPKIQLSRLMERDRITKEEALSKIRAQLDLNLKKEMADIVIDNSLGISNTELQVVECIKKWYGKLD</sequence>
<keyword evidence="2 8" id="KW-0963">Cytoplasm</keyword>
<comment type="pathway">
    <text evidence="8">Cofactor biosynthesis; coenzyme A biosynthesis; CoA from (R)-pantothenate: step 5/5.</text>
</comment>
<dbReference type="GO" id="GO:0005524">
    <property type="term" value="F:ATP binding"/>
    <property type="evidence" value="ECO:0007669"/>
    <property type="project" value="UniProtKB-UniRule"/>
</dbReference>
<dbReference type="GO" id="GO:0015937">
    <property type="term" value="P:coenzyme A biosynthetic process"/>
    <property type="evidence" value="ECO:0007669"/>
    <property type="project" value="UniProtKB-UniRule"/>
</dbReference>
<dbReference type="AlphaFoldDB" id="A0A135L1L0"/>
<comment type="subcellular location">
    <subcellularLocation>
        <location evidence="8">Cytoplasm</location>
    </subcellularLocation>
</comment>
<dbReference type="STRING" id="1413211.U473_01440"/>
<dbReference type="InterPro" id="IPR027417">
    <property type="entry name" value="P-loop_NTPase"/>
</dbReference>
<evidence type="ECO:0000256" key="5">
    <source>
        <dbReference type="ARBA" id="ARBA00022777"/>
    </source>
</evidence>
<comment type="function">
    <text evidence="8">Catalyzes the phosphorylation of the 3'-hydroxyl group of dephosphocoenzyme A to form coenzyme A.</text>
</comment>
<keyword evidence="3 8" id="KW-0808">Transferase</keyword>
<evidence type="ECO:0000256" key="4">
    <source>
        <dbReference type="ARBA" id="ARBA00022741"/>
    </source>
</evidence>
<dbReference type="EC" id="2.7.1.24" evidence="8 9"/>
<organism evidence="10 11">
    <name type="scientific">Tepidibacillus decaturensis</name>
    <dbReference type="NCBI Taxonomy" id="1413211"/>
    <lineage>
        <taxon>Bacteria</taxon>
        <taxon>Bacillati</taxon>
        <taxon>Bacillota</taxon>
        <taxon>Bacilli</taxon>
        <taxon>Bacillales</taxon>
        <taxon>Bacillaceae</taxon>
        <taxon>Tepidibacillus</taxon>
    </lineage>
</organism>
<gene>
    <name evidence="8" type="primary">coaE</name>
    <name evidence="10" type="ORF">U473_01440</name>
</gene>
<dbReference type="GO" id="GO:0005737">
    <property type="term" value="C:cytoplasm"/>
    <property type="evidence" value="ECO:0007669"/>
    <property type="project" value="UniProtKB-SubCell"/>
</dbReference>
<accession>A0A135L1L0</accession>
<dbReference type="InterPro" id="IPR001977">
    <property type="entry name" value="Depp_CoAkinase"/>
</dbReference>
<evidence type="ECO:0000256" key="2">
    <source>
        <dbReference type="ARBA" id="ARBA00022490"/>
    </source>
</evidence>
<keyword evidence="11" id="KW-1185">Reference proteome</keyword>
<dbReference type="CDD" id="cd02022">
    <property type="entry name" value="DPCK"/>
    <property type="match status" value="1"/>
</dbReference>
<dbReference type="HAMAP" id="MF_00376">
    <property type="entry name" value="Dephospho_CoA_kinase"/>
    <property type="match status" value="1"/>
</dbReference>
<dbReference type="UniPathway" id="UPA00241">
    <property type="reaction ID" value="UER00356"/>
</dbReference>
<dbReference type="FunFam" id="3.40.50.300:FF:000991">
    <property type="entry name" value="Dephospho-CoA kinase"/>
    <property type="match status" value="1"/>
</dbReference>
<dbReference type="PANTHER" id="PTHR10695:SF46">
    <property type="entry name" value="BIFUNCTIONAL COENZYME A SYNTHASE-RELATED"/>
    <property type="match status" value="1"/>
</dbReference>
<evidence type="ECO:0000313" key="11">
    <source>
        <dbReference type="Proteomes" id="UP000070352"/>
    </source>
</evidence>
<evidence type="ECO:0000256" key="6">
    <source>
        <dbReference type="ARBA" id="ARBA00022840"/>
    </source>
</evidence>
<comment type="caution">
    <text evidence="10">The sequence shown here is derived from an EMBL/GenBank/DDBJ whole genome shotgun (WGS) entry which is preliminary data.</text>
</comment>
<dbReference type="PROSITE" id="PS51219">
    <property type="entry name" value="DPCK"/>
    <property type="match status" value="1"/>
</dbReference>
<dbReference type="Proteomes" id="UP000070352">
    <property type="component" value="Unassembled WGS sequence"/>
</dbReference>